<sequence length="189" mass="20981">MNTKEAVRRACKSVRAALSIEDCERWTKSLTEQITLNPRYQSAKTVMAYLAMPKEANLDGVIRHALICGKSVYVPVCVDKTTMIAVRLQSLDAVTRGVLGIRIPPEPYDIIQPDDLDLILVPGAGFDRYGGRMGMGNGYYDRFLAGLSPSFYIGVCWSAQLSDTPIPMDEHDCRVEQIITEQGIVHCVQ</sequence>
<dbReference type="GO" id="GO:0005524">
    <property type="term" value="F:ATP binding"/>
    <property type="evidence" value="ECO:0007669"/>
    <property type="project" value="UniProtKB-KW"/>
</dbReference>
<evidence type="ECO:0000256" key="2">
    <source>
        <dbReference type="ARBA" id="ARBA00022741"/>
    </source>
</evidence>
<protein>
    <recommendedName>
        <fullName evidence="5">5-formyltetrahydrofolate cyclo-ligase</fullName>
        <ecNumber evidence="5">6.3.3.2</ecNumber>
    </recommendedName>
</protein>
<feature type="binding site" evidence="4">
    <location>
        <begin position="132"/>
        <end position="140"/>
    </location>
    <ligand>
        <name>ATP</name>
        <dbReference type="ChEBI" id="CHEBI:30616"/>
    </ligand>
</feature>
<dbReference type="EMBL" id="LT906470">
    <property type="protein sequence ID" value="SNV60825.1"/>
    <property type="molecule type" value="Genomic_DNA"/>
</dbReference>
<feature type="binding site" evidence="4">
    <location>
        <position position="50"/>
    </location>
    <ligand>
        <name>substrate</name>
    </ligand>
</feature>
<dbReference type="PANTHER" id="PTHR23407:SF1">
    <property type="entry name" value="5-FORMYLTETRAHYDROFOLATE CYCLO-LIGASE"/>
    <property type="match status" value="1"/>
</dbReference>
<evidence type="ECO:0000256" key="5">
    <source>
        <dbReference type="RuleBase" id="RU361279"/>
    </source>
</evidence>
<comment type="catalytic activity">
    <reaction evidence="5">
        <text>(6S)-5-formyl-5,6,7,8-tetrahydrofolate + ATP = (6R)-5,10-methenyltetrahydrofolate + ADP + phosphate</text>
        <dbReference type="Rhea" id="RHEA:10488"/>
        <dbReference type="ChEBI" id="CHEBI:30616"/>
        <dbReference type="ChEBI" id="CHEBI:43474"/>
        <dbReference type="ChEBI" id="CHEBI:57455"/>
        <dbReference type="ChEBI" id="CHEBI:57457"/>
        <dbReference type="ChEBI" id="CHEBI:456216"/>
        <dbReference type="EC" id="6.3.3.2"/>
    </reaction>
</comment>
<comment type="cofactor">
    <cofactor evidence="5">
        <name>Mg(2+)</name>
        <dbReference type="ChEBI" id="CHEBI:18420"/>
    </cofactor>
</comment>
<proteinExistence type="inferred from homology"/>
<feature type="binding site" evidence="4">
    <location>
        <begin position="4"/>
        <end position="8"/>
    </location>
    <ligand>
        <name>ATP</name>
        <dbReference type="ChEBI" id="CHEBI:30616"/>
    </ligand>
</feature>
<name>A0A239YPD5_9FIRM</name>
<keyword evidence="5" id="KW-0460">Magnesium</keyword>
<dbReference type="Gene3D" id="3.40.50.10420">
    <property type="entry name" value="NagB/RpiA/CoA transferase-like"/>
    <property type="match status" value="1"/>
</dbReference>
<dbReference type="Pfam" id="PF01812">
    <property type="entry name" value="5-FTHF_cyc-lig"/>
    <property type="match status" value="1"/>
</dbReference>
<organism evidence="6 7">
    <name type="scientific">Veillonella rodentium</name>
    <dbReference type="NCBI Taxonomy" id="248315"/>
    <lineage>
        <taxon>Bacteria</taxon>
        <taxon>Bacillati</taxon>
        <taxon>Bacillota</taxon>
        <taxon>Negativicutes</taxon>
        <taxon>Veillonellales</taxon>
        <taxon>Veillonellaceae</taxon>
        <taxon>Veillonella</taxon>
    </lineage>
</organism>
<dbReference type="GO" id="GO:0035999">
    <property type="term" value="P:tetrahydrofolate interconversion"/>
    <property type="evidence" value="ECO:0007669"/>
    <property type="project" value="TreeGrafter"/>
</dbReference>
<accession>A0A239YPD5</accession>
<evidence type="ECO:0000313" key="6">
    <source>
        <dbReference type="EMBL" id="SNV60825.1"/>
    </source>
</evidence>
<dbReference type="EC" id="6.3.3.2" evidence="5"/>
<feature type="binding site" evidence="4">
    <location>
        <position position="55"/>
    </location>
    <ligand>
        <name>substrate</name>
    </ligand>
</feature>
<evidence type="ECO:0000256" key="1">
    <source>
        <dbReference type="ARBA" id="ARBA00010638"/>
    </source>
</evidence>
<dbReference type="GO" id="GO:0046872">
    <property type="term" value="F:metal ion binding"/>
    <property type="evidence" value="ECO:0007669"/>
    <property type="project" value="UniProtKB-KW"/>
</dbReference>
<evidence type="ECO:0000256" key="3">
    <source>
        <dbReference type="ARBA" id="ARBA00022840"/>
    </source>
</evidence>
<keyword evidence="6" id="KW-0436">Ligase</keyword>
<dbReference type="PIRSF" id="PIRSF006806">
    <property type="entry name" value="FTHF_cligase"/>
    <property type="match status" value="1"/>
</dbReference>
<dbReference type="AlphaFoldDB" id="A0A239YPD5"/>
<dbReference type="InterPro" id="IPR024185">
    <property type="entry name" value="FTHF_cligase-like_sf"/>
</dbReference>
<keyword evidence="5" id="KW-0479">Metal-binding</keyword>
<dbReference type="InterPro" id="IPR037171">
    <property type="entry name" value="NagB/RpiA_transferase-like"/>
</dbReference>
<comment type="similarity">
    <text evidence="1 5">Belongs to the 5-formyltetrahydrofolate cyclo-ligase family.</text>
</comment>
<dbReference type="InterPro" id="IPR002698">
    <property type="entry name" value="FTHF_cligase"/>
</dbReference>
<keyword evidence="7" id="KW-1185">Reference proteome</keyword>
<dbReference type="PANTHER" id="PTHR23407">
    <property type="entry name" value="ATPASE INHIBITOR/5-FORMYLTETRAHYDROFOLATE CYCLO-LIGASE"/>
    <property type="match status" value="1"/>
</dbReference>
<dbReference type="NCBIfam" id="TIGR02727">
    <property type="entry name" value="MTHFS_bact"/>
    <property type="match status" value="1"/>
</dbReference>
<evidence type="ECO:0000313" key="7">
    <source>
        <dbReference type="Proteomes" id="UP000214973"/>
    </source>
</evidence>
<evidence type="ECO:0000256" key="4">
    <source>
        <dbReference type="PIRSR" id="PIRSR006806-1"/>
    </source>
</evidence>
<gene>
    <name evidence="6" type="primary">yqgN</name>
    <name evidence="6" type="ORF">SAMEA44547418_00617</name>
</gene>
<dbReference type="SUPFAM" id="SSF100950">
    <property type="entry name" value="NagB/RpiA/CoA transferase-like"/>
    <property type="match status" value="1"/>
</dbReference>
<keyword evidence="3 4" id="KW-0067">ATP-binding</keyword>
<dbReference type="GO" id="GO:0009396">
    <property type="term" value="P:folic acid-containing compound biosynthetic process"/>
    <property type="evidence" value="ECO:0007669"/>
    <property type="project" value="TreeGrafter"/>
</dbReference>
<dbReference type="RefSeq" id="WP_095065626.1">
    <property type="nucleotide sequence ID" value="NZ_LT906470.1"/>
</dbReference>
<keyword evidence="2 4" id="KW-0547">Nucleotide-binding</keyword>
<dbReference type="KEGG" id="vrm:44547418_00617"/>
<dbReference type="GO" id="GO:0030272">
    <property type="term" value="F:5-formyltetrahydrofolate cyclo-ligase activity"/>
    <property type="evidence" value="ECO:0007669"/>
    <property type="project" value="UniProtKB-EC"/>
</dbReference>
<dbReference type="Proteomes" id="UP000214973">
    <property type="component" value="Chromosome 1"/>
</dbReference>
<reference evidence="6 7" key="1">
    <citation type="submission" date="2017-06" db="EMBL/GenBank/DDBJ databases">
        <authorList>
            <consortium name="Pathogen Informatics"/>
        </authorList>
    </citation>
    <scope>NUCLEOTIDE SEQUENCE [LARGE SCALE GENOMIC DNA]</scope>
    <source>
        <strain evidence="6 7">NCTC12018</strain>
    </source>
</reference>